<protein>
    <submittedName>
        <fullName evidence="1">Uncharacterized protein</fullName>
    </submittedName>
</protein>
<dbReference type="InterPro" id="IPR045633">
    <property type="entry name" value="DUF6414"/>
</dbReference>
<dbReference type="OrthoDB" id="4091735at2"/>
<sequence>MLIRFVYLDEPTLKGYAAQVDGGLIAETKVRLVKKGAGGGNIDLKLAGVKGERGSEDEQLWTMQYPPEAQFQRILAIANDDPETIAWVDVVEPDSNFPSLQVGETIAWECDVDIDQGSRLAARGGGGGCVQQSGVRVGPD</sequence>
<keyword evidence="2" id="KW-1185">Reference proteome</keyword>
<evidence type="ECO:0000313" key="2">
    <source>
        <dbReference type="Proteomes" id="UP000430146"/>
    </source>
</evidence>
<reference evidence="1 2" key="1">
    <citation type="submission" date="2019-11" db="EMBL/GenBank/DDBJ databases">
        <authorList>
            <person name="Holert J."/>
        </authorList>
    </citation>
    <scope>NUCLEOTIDE SEQUENCE [LARGE SCALE GENOMIC DNA]</scope>
    <source>
        <strain evidence="1">BC8_1</strain>
    </source>
</reference>
<dbReference type="RefSeq" id="WP_159235281.1">
    <property type="nucleotide sequence ID" value="NZ_CACSIP010000068.1"/>
</dbReference>
<proteinExistence type="predicted"/>
<organism evidence="1 2">
    <name type="scientific">Mycolicibacterium vanbaalenii</name>
    <name type="common">Mycobacterium vanbaalenii</name>
    <dbReference type="NCBI Taxonomy" id="110539"/>
    <lineage>
        <taxon>Bacteria</taxon>
        <taxon>Bacillati</taxon>
        <taxon>Actinomycetota</taxon>
        <taxon>Actinomycetes</taxon>
        <taxon>Mycobacteriales</taxon>
        <taxon>Mycobacteriaceae</taxon>
        <taxon>Mycolicibacterium</taxon>
    </lineage>
</organism>
<dbReference type="Pfam" id="PF19952">
    <property type="entry name" value="DUF6414"/>
    <property type="match status" value="1"/>
</dbReference>
<dbReference type="AlphaFoldDB" id="A0A5S9RB56"/>
<evidence type="ECO:0000313" key="1">
    <source>
        <dbReference type="EMBL" id="CAA0137284.1"/>
    </source>
</evidence>
<dbReference type="Proteomes" id="UP000430146">
    <property type="component" value="Unassembled WGS sequence"/>
</dbReference>
<accession>A0A5S9RB56</accession>
<dbReference type="EMBL" id="CACSIP010000068">
    <property type="protein sequence ID" value="CAA0137284.1"/>
    <property type="molecule type" value="Genomic_DNA"/>
</dbReference>
<name>A0A5S9RB56_MYCVN</name>
<gene>
    <name evidence="1" type="ORF">AELLOGFF_06514</name>
</gene>